<accession>D7MYG5</accession>
<organism evidence="2">
    <name type="scientific">Arabidopsis lyrata subsp. lyrata</name>
    <name type="common">Lyre-leaved rock-cress</name>
    <dbReference type="NCBI Taxonomy" id="81972"/>
    <lineage>
        <taxon>Eukaryota</taxon>
        <taxon>Viridiplantae</taxon>
        <taxon>Streptophyta</taxon>
        <taxon>Embryophyta</taxon>
        <taxon>Tracheophyta</taxon>
        <taxon>Spermatophyta</taxon>
        <taxon>Magnoliopsida</taxon>
        <taxon>eudicotyledons</taxon>
        <taxon>Gunneridae</taxon>
        <taxon>Pentapetalae</taxon>
        <taxon>rosids</taxon>
        <taxon>malvids</taxon>
        <taxon>Brassicales</taxon>
        <taxon>Brassicaceae</taxon>
        <taxon>Camelineae</taxon>
        <taxon>Arabidopsis</taxon>
    </lineage>
</organism>
<name>D7MYG5_ARALL</name>
<reference evidence="2" key="1">
    <citation type="journal article" date="2011" name="Nat. Genet.">
        <title>The Arabidopsis lyrata genome sequence and the basis of rapid genome size change.</title>
        <authorList>
            <person name="Hu T.T."/>
            <person name="Pattyn P."/>
            <person name="Bakker E.G."/>
            <person name="Cao J."/>
            <person name="Cheng J.-F."/>
            <person name="Clark R.M."/>
            <person name="Fahlgren N."/>
            <person name="Fawcett J.A."/>
            <person name="Grimwood J."/>
            <person name="Gundlach H."/>
            <person name="Haberer G."/>
            <person name="Hollister J.D."/>
            <person name="Ossowski S."/>
            <person name="Ottilar R.P."/>
            <person name="Salamov A.A."/>
            <person name="Schneeberger K."/>
            <person name="Spannagl M."/>
            <person name="Wang X."/>
            <person name="Yang L."/>
            <person name="Nasrallah M.E."/>
            <person name="Bergelson J."/>
            <person name="Carrington J.C."/>
            <person name="Gaut B.S."/>
            <person name="Schmutz J."/>
            <person name="Mayer K.F.X."/>
            <person name="Van de Peer Y."/>
            <person name="Grigoriev I.V."/>
            <person name="Nordborg M."/>
            <person name="Weigel D."/>
            <person name="Guo Y.-L."/>
        </authorList>
    </citation>
    <scope>NUCLEOTIDE SEQUENCE [LARGE SCALE GENOMIC DNA]</scope>
    <source>
        <strain evidence="2">cv. MN47</strain>
    </source>
</reference>
<dbReference type="Proteomes" id="UP000008694">
    <property type="component" value="Unassembled WGS sequence"/>
</dbReference>
<sequence length="658" mass="74434">MAISWDLYGTSFSFLQSIVFLEENFLGNLSKLSPDLFVRGLELTRSRNLREGIVDSEIDFADYSSVTEAIKSKMEIRDIYSSALSMFFEQAPFPVLLNEIMSMDISCVPEFPRLAELLLQVWQPKSDSIESDIRLILFWLFQIRSSYKIQPASVLCRLSEICLRLLKHLFSQISERGFVSGPSSDKLVAPFAKWKHQVAQTVLCHPVVMALLESPLDCGTLPPVHNVKIFSETSLTTSRLVICEIDQHILDLLVSICEHFLFDERHIVQEGDLRENKSSTVFKDLVQRLLLLFRDKFELCVGSQSYAPLLQPSQLIHALLRFISPFKILELARSMLSKIDEEELASPNSSMIISLGLDIAGGAFEMLISYSHLPAAKRGLYDLLWELKEENYDSILIEEVYSMACRFSTSFGLVSADTCLLKVGSSIFRGKHNRHCNVHPLTVIISQIVGRTPKDLIIHYINQPSMTRAKILFYLVESSPLHLSVFGHSFFNYLWGKAALKIREGLRFSQDAYYGGEAGLVENLQQILFKENLWIDPKICAQTLLYFPYQRTAEVSDNSYISDDPVSEKCSPVIERYDPAYILPFSIHSLSMGCIEPVKFASSGLLAVALASTSSADLGMRKLGYETLGIFVHALKPVLILKVSSESLRYYHSFSSNW</sequence>
<evidence type="ECO:0008006" key="3">
    <source>
        <dbReference type="Google" id="ProtNLM"/>
    </source>
</evidence>
<dbReference type="PANTHER" id="PTHR13500:SF0">
    <property type="entry name" value="NUCLEOLAR PRE-RIBOSOMAL-ASSOCIATED PROTEIN 1"/>
    <property type="match status" value="1"/>
</dbReference>
<evidence type="ECO:0000313" key="2">
    <source>
        <dbReference type="Proteomes" id="UP000008694"/>
    </source>
</evidence>
<dbReference type="STRING" id="81972.D7MYG5"/>
<dbReference type="GO" id="GO:0005730">
    <property type="term" value="C:nucleolus"/>
    <property type="evidence" value="ECO:0007669"/>
    <property type="project" value="TreeGrafter"/>
</dbReference>
<keyword evidence="2" id="KW-1185">Reference proteome</keyword>
<dbReference type="GO" id="GO:0000466">
    <property type="term" value="P:maturation of 5.8S rRNA from tricistronic rRNA transcript (SSU-rRNA, 5.8S rRNA, LSU-rRNA)"/>
    <property type="evidence" value="ECO:0007669"/>
    <property type="project" value="TreeGrafter"/>
</dbReference>
<dbReference type="EMBL" id="GL349369">
    <property type="protein sequence ID" value="EFH38417.1"/>
    <property type="molecule type" value="Genomic_DNA"/>
</dbReference>
<dbReference type="Gramene" id="fgenesh1_pg.C_scaffold_1048000001">
    <property type="protein sequence ID" value="fgenesh1_pg.C_scaffold_1048000001"/>
    <property type="gene ID" value="fgenesh1_pg.C_scaffold_1048000001"/>
</dbReference>
<gene>
    <name evidence="1" type="ORF">ARALYDRAFT_359794</name>
</gene>
<evidence type="ECO:0000313" key="1">
    <source>
        <dbReference type="EMBL" id="EFH38417.1"/>
    </source>
</evidence>
<dbReference type="AlphaFoldDB" id="D7MYG5"/>
<dbReference type="PANTHER" id="PTHR13500">
    <property type="entry name" value="NUCLEOLAR PRERIBOSOMAL-ASSOCIATED PROTEIN 1"/>
    <property type="match status" value="1"/>
</dbReference>
<dbReference type="eggNOG" id="KOG1791">
    <property type="taxonomic scope" value="Eukaryota"/>
</dbReference>
<protein>
    <recommendedName>
        <fullName evidence="3">Nucleolar pre-ribosomal-associated protein 1 C-terminal domain-containing protein</fullName>
    </recommendedName>
</protein>
<dbReference type="InterPro" id="IPR039844">
    <property type="entry name" value="URB1"/>
</dbReference>
<dbReference type="GO" id="GO:0000463">
    <property type="term" value="P:maturation of LSU-rRNA from tricistronic rRNA transcript (SSU-rRNA, 5.8S rRNA, LSU-rRNA)"/>
    <property type="evidence" value="ECO:0007669"/>
    <property type="project" value="TreeGrafter"/>
</dbReference>
<proteinExistence type="predicted"/>
<dbReference type="HOGENOM" id="CLU_417016_0_0_1"/>